<organism evidence="1 2">
    <name type="scientific">Halorubrum trueperi</name>
    <dbReference type="NCBI Taxonomy" id="2004704"/>
    <lineage>
        <taxon>Archaea</taxon>
        <taxon>Methanobacteriati</taxon>
        <taxon>Methanobacteriota</taxon>
        <taxon>Stenosarchaea group</taxon>
        <taxon>Halobacteria</taxon>
        <taxon>Halobacteriales</taxon>
        <taxon>Haloferacaceae</taxon>
        <taxon>Halorubrum</taxon>
    </lineage>
</organism>
<protein>
    <submittedName>
        <fullName evidence="1">DUF1028 domain-containing protein</fullName>
    </submittedName>
</protein>
<evidence type="ECO:0000313" key="2">
    <source>
        <dbReference type="Proteomes" id="UP001596333"/>
    </source>
</evidence>
<dbReference type="PANTHER" id="PTHR39328:SF1">
    <property type="entry name" value="BLL2871 PROTEIN"/>
    <property type="match status" value="1"/>
</dbReference>
<proteinExistence type="predicted"/>
<dbReference type="InterPro" id="IPR010430">
    <property type="entry name" value="DUF1028"/>
</dbReference>
<dbReference type="Pfam" id="PF06267">
    <property type="entry name" value="DUF1028"/>
    <property type="match status" value="1"/>
</dbReference>
<dbReference type="Proteomes" id="UP001596333">
    <property type="component" value="Unassembled WGS sequence"/>
</dbReference>
<dbReference type="AlphaFoldDB" id="A0ABD5UHF4"/>
<gene>
    <name evidence="1" type="ORF">ACFQEY_06855</name>
</gene>
<evidence type="ECO:0000313" key="1">
    <source>
        <dbReference type="EMBL" id="MFC6888736.1"/>
    </source>
</evidence>
<dbReference type="RefSeq" id="WP_379766263.1">
    <property type="nucleotide sequence ID" value="NZ_JBHSXI010000008.1"/>
</dbReference>
<dbReference type="SUPFAM" id="SSF56235">
    <property type="entry name" value="N-terminal nucleophile aminohydrolases (Ntn hydrolases)"/>
    <property type="match status" value="1"/>
</dbReference>
<reference evidence="1 2" key="1">
    <citation type="journal article" date="2019" name="Int. J. Syst. Evol. Microbiol.">
        <title>The Global Catalogue of Microorganisms (GCM) 10K type strain sequencing project: providing services to taxonomists for standard genome sequencing and annotation.</title>
        <authorList>
            <consortium name="The Broad Institute Genomics Platform"/>
            <consortium name="The Broad Institute Genome Sequencing Center for Infectious Disease"/>
            <person name="Wu L."/>
            <person name="Ma J."/>
        </authorList>
    </citation>
    <scope>NUCLEOTIDE SEQUENCE [LARGE SCALE GENOMIC DNA]</scope>
    <source>
        <strain evidence="1 2">Y73</strain>
    </source>
</reference>
<sequence length="234" mass="25565">MTFSICVRERYENSDGVDHIRFGTGITTRVANIGMKSPYVTENAAVCAQAGGIDSSFSIPNIELRKKVAEYVEDGVSIEDAIPALLKVDDQKSIRQTHGVDAEGSFAHTGDEASDWAGHVVGDGFTVAGNVLAGAEVVQSVAEEYREKNSEDPLPKRLIDALEAGYDAGGDKRTDLPVHSVAIRIRSSERIAPVPFDHDFRVDATKQPFDDIREVYDLAMDSYKDIGMGHYTDR</sequence>
<dbReference type="PANTHER" id="PTHR39328">
    <property type="entry name" value="BLL2871 PROTEIN"/>
    <property type="match status" value="1"/>
</dbReference>
<comment type="caution">
    <text evidence="1">The sequence shown here is derived from an EMBL/GenBank/DDBJ whole genome shotgun (WGS) entry which is preliminary data.</text>
</comment>
<keyword evidence="2" id="KW-1185">Reference proteome</keyword>
<dbReference type="EMBL" id="JBHSXI010000008">
    <property type="protein sequence ID" value="MFC6888736.1"/>
    <property type="molecule type" value="Genomic_DNA"/>
</dbReference>
<name>A0ABD5UHF4_9EURY</name>
<dbReference type="Gene3D" id="3.60.20.10">
    <property type="entry name" value="Glutamine Phosphoribosylpyrophosphate, subunit 1, domain 1"/>
    <property type="match status" value="1"/>
</dbReference>
<dbReference type="InterPro" id="IPR029055">
    <property type="entry name" value="Ntn_hydrolases_N"/>
</dbReference>
<accession>A0ABD5UHF4</accession>